<dbReference type="GO" id="GO:0003677">
    <property type="term" value="F:DNA binding"/>
    <property type="evidence" value="ECO:0007669"/>
    <property type="project" value="UniProtKB-KW"/>
</dbReference>
<dbReference type="SUPFAM" id="SSF47113">
    <property type="entry name" value="Histone-fold"/>
    <property type="match status" value="1"/>
</dbReference>
<evidence type="ECO:0000256" key="5">
    <source>
        <dbReference type="SAM" id="MobiDB-lite"/>
    </source>
</evidence>
<dbReference type="STRING" id="595528.A0A0D2UKN4"/>
<evidence type="ECO:0000313" key="6">
    <source>
        <dbReference type="EMBL" id="KJE95601.1"/>
    </source>
</evidence>
<dbReference type="AlphaFoldDB" id="A0A0D2UKN4"/>
<dbReference type="OMA" id="VILCAHR"/>
<evidence type="ECO:0008006" key="8">
    <source>
        <dbReference type="Google" id="ProtNLM"/>
    </source>
</evidence>
<dbReference type="RefSeq" id="XP_004345627.1">
    <property type="nucleotide sequence ID" value="XM_004345577.2"/>
</dbReference>
<gene>
    <name evidence="6" type="ORF">CAOG_006037</name>
</gene>
<reference evidence="7" key="1">
    <citation type="submission" date="2011-02" db="EMBL/GenBank/DDBJ databases">
        <title>The Genome Sequence of Capsaspora owczarzaki ATCC 30864.</title>
        <authorList>
            <person name="Russ C."/>
            <person name="Cuomo C."/>
            <person name="Burger G."/>
            <person name="Gray M.W."/>
            <person name="Holland P.W.H."/>
            <person name="King N."/>
            <person name="Lang F.B.F."/>
            <person name="Roger A.J."/>
            <person name="Ruiz-Trillo I."/>
            <person name="Young S.K."/>
            <person name="Zeng Q."/>
            <person name="Gargeya S."/>
            <person name="Alvarado L."/>
            <person name="Berlin A."/>
            <person name="Chapman S.B."/>
            <person name="Chen Z."/>
            <person name="Freedman E."/>
            <person name="Gellesch M."/>
            <person name="Goldberg J."/>
            <person name="Griggs A."/>
            <person name="Gujja S."/>
            <person name="Heilman E."/>
            <person name="Heiman D."/>
            <person name="Howarth C."/>
            <person name="Mehta T."/>
            <person name="Neiman D."/>
            <person name="Pearson M."/>
            <person name="Roberts A."/>
            <person name="Saif S."/>
            <person name="Shea T."/>
            <person name="Shenoy N."/>
            <person name="Sisk P."/>
            <person name="Stolte C."/>
            <person name="Sykes S."/>
            <person name="White J."/>
            <person name="Yandava C."/>
            <person name="Haas B."/>
            <person name="Nusbaum C."/>
            <person name="Birren B."/>
        </authorList>
    </citation>
    <scope>NUCLEOTIDE SEQUENCE</scope>
    <source>
        <strain evidence="7">ATCC 30864</strain>
    </source>
</reference>
<feature type="region of interest" description="Disordered" evidence="5">
    <location>
        <begin position="96"/>
        <end position="152"/>
    </location>
</feature>
<dbReference type="GO" id="GO:0031297">
    <property type="term" value="P:replication fork processing"/>
    <property type="evidence" value="ECO:0007669"/>
    <property type="project" value="TreeGrafter"/>
</dbReference>
<organism evidence="6 7">
    <name type="scientific">Capsaspora owczarzaki (strain ATCC 30864)</name>
    <dbReference type="NCBI Taxonomy" id="595528"/>
    <lineage>
        <taxon>Eukaryota</taxon>
        <taxon>Filasterea</taxon>
        <taxon>Capsaspora</taxon>
    </lineage>
</organism>
<dbReference type="GO" id="GO:0006281">
    <property type="term" value="P:DNA repair"/>
    <property type="evidence" value="ECO:0007669"/>
    <property type="project" value="UniProtKB-KW"/>
</dbReference>
<keyword evidence="3" id="KW-0238">DNA-binding</keyword>
<evidence type="ECO:0000256" key="2">
    <source>
        <dbReference type="ARBA" id="ARBA00022763"/>
    </source>
</evidence>
<dbReference type="Gene3D" id="1.10.20.10">
    <property type="entry name" value="Histone, subunit A"/>
    <property type="match status" value="1"/>
</dbReference>
<dbReference type="CDD" id="cd22919">
    <property type="entry name" value="HFD_CENP-S"/>
    <property type="match status" value="1"/>
</dbReference>
<evidence type="ECO:0000256" key="3">
    <source>
        <dbReference type="ARBA" id="ARBA00023125"/>
    </source>
</evidence>
<sequence>MDDDDVSYDESLKARIKASVHYTVGKICQREESEMGVKCSKQFLAALAELTYGKCGSLASDLESFAKHAKRSTIQVEDVKLCARKNPSLAKLVAEKATDLEAETQERLSKKRRKDNKPADEDGESASDAAPSAAVASAATGATHKSKKVRQA</sequence>
<dbReference type="InParanoid" id="A0A0D2UKN4"/>
<name>A0A0D2UKN4_CAPO3</name>
<feature type="compositionally biased region" description="Basic and acidic residues" evidence="5">
    <location>
        <begin position="96"/>
        <end position="108"/>
    </location>
</feature>
<dbReference type="eggNOG" id="ENOG502S7WI">
    <property type="taxonomic scope" value="Eukaryota"/>
</dbReference>
<protein>
    <recommendedName>
        <fullName evidence="8">Centromere protein S</fullName>
    </recommendedName>
</protein>
<keyword evidence="2" id="KW-0227">DNA damage</keyword>
<dbReference type="PANTHER" id="PTHR22980:SF0">
    <property type="entry name" value="CENTROMERE PROTEIN S"/>
    <property type="match status" value="1"/>
</dbReference>
<dbReference type="EMBL" id="KE346369">
    <property type="protein sequence ID" value="KJE95601.1"/>
    <property type="molecule type" value="Genomic_DNA"/>
</dbReference>
<proteinExistence type="inferred from homology"/>
<dbReference type="FunCoup" id="A0A0D2UKN4">
    <property type="interactions" value="11"/>
</dbReference>
<dbReference type="GO" id="GO:0046982">
    <property type="term" value="F:protein heterodimerization activity"/>
    <property type="evidence" value="ECO:0007669"/>
    <property type="project" value="InterPro"/>
</dbReference>
<feature type="compositionally biased region" description="Low complexity" evidence="5">
    <location>
        <begin position="126"/>
        <end position="143"/>
    </location>
</feature>
<keyword evidence="7" id="KW-1185">Reference proteome</keyword>
<dbReference type="Proteomes" id="UP000008743">
    <property type="component" value="Unassembled WGS sequence"/>
</dbReference>
<dbReference type="GO" id="GO:0000712">
    <property type="term" value="P:resolution of meiotic recombination intermediates"/>
    <property type="evidence" value="ECO:0007669"/>
    <property type="project" value="TreeGrafter"/>
</dbReference>
<evidence type="ECO:0000256" key="1">
    <source>
        <dbReference type="ARBA" id="ARBA00006612"/>
    </source>
</evidence>
<accession>A0A0D2UKN4</accession>
<dbReference type="InterPro" id="IPR029003">
    <property type="entry name" value="CENP-S/Mhf1"/>
</dbReference>
<keyword evidence="4" id="KW-0234">DNA repair</keyword>
<dbReference type="PhylomeDB" id="A0A0D2UKN4"/>
<evidence type="ECO:0000256" key="4">
    <source>
        <dbReference type="ARBA" id="ARBA00023204"/>
    </source>
</evidence>
<dbReference type="InterPro" id="IPR009072">
    <property type="entry name" value="Histone-fold"/>
</dbReference>
<dbReference type="PANTHER" id="PTHR22980">
    <property type="entry name" value="CORTISTATIN"/>
    <property type="match status" value="1"/>
</dbReference>
<dbReference type="GO" id="GO:0003682">
    <property type="term" value="F:chromatin binding"/>
    <property type="evidence" value="ECO:0007669"/>
    <property type="project" value="TreeGrafter"/>
</dbReference>
<evidence type="ECO:0000313" key="7">
    <source>
        <dbReference type="Proteomes" id="UP000008743"/>
    </source>
</evidence>
<dbReference type="GO" id="GO:0071821">
    <property type="term" value="C:FANCM-MHF complex"/>
    <property type="evidence" value="ECO:0007669"/>
    <property type="project" value="InterPro"/>
</dbReference>
<dbReference type="OrthoDB" id="1872155at2759"/>
<comment type="similarity">
    <text evidence="1">Belongs to the TAF9 family. CENP-S/MHF1 subfamily.</text>
</comment>
<dbReference type="Pfam" id="PF15630">
    <property type="entry name" value="CENP-S"/>
    <property type="match status" value="1"/>
</dbReference>